<keyword evidence="3" id="KW-1185">Reference proteome</keyword>
<gene>
    <name evidence="2" type="ORF">BM477_03615</name>
</gene>
<evidence type="ECO:0000256" key="1">
    <source>
        <dbReference type="SAM" id="Phobius"/>
    </source>
</evidence>
<dbReference type="RefSeq" id="WP_075361319.1">
    <property type="nucleotide sequence ID" value="NZ_MPDM01000003.1"/>
</dbReference>
<dbReference type="Proteomes" id="UP000186465">
    <property type="component" value="Unassembled WGS sequence"/>
</dbReference>
<feature type="transmembrane region" description="Helical" evidence="1">
    <location>
        <begin position="6"/>
        <end position="25"/>
    </location>
</feature>
<organism evidence="2 3">
    <name type="scientific">Boudabousia marimammalium</name>
    <dbReference type="NCBI Taxonomy" id="156892"/>
    <lineage>
        <taxon>Bacteria</taxon>
        <taxon>Bacillati</taxon>
        <taxon>Actinomycetota</taxon>
        <taxon>Actinomycetes</taxon>
        <taxon>Actinomycetales</taxon>
        <taxon>Actinomycetaceae</taxon>
        <taxon>Boudabousia</taxon>
    </lineage>
</organism>
<reference evidence="3" key="1">
    <citation type="submission" date="2016-11" db="EMBL/GenBank/DDBJ databases">
        <title>Actinomyces gypaetusis sp. nov. isolated from Gypaetus barbatus in Qinghai Tibet Plateau China.</title>
        <authorList>
            <person name="Meng X."/>
        </authorList>
    </citation>
    <scope>NUCLEOTIDE SEQUENCE [LARGE SCALE GENOMIC DNA]</scope>
    <source>
        <strain evidence="3">DSM 15383</strain>
    </source>
</reference>
<dbReference type="AlphaFoldDB" id="A0A1Q5PR70"/>
<accession>A0A1Q5PR70</accession>
<evidence type="ECO:0000313" key="2">
    <source>
        <dbReference type="EMBL" id="OKL49993.1"/>
    </source>
</evidence>
<sequence>MWTAIWIFLAVAIIVVPTAVAVWALREGLRGLTRVGEALDRLGTHSEAEVPSAVEPYSFSPGVAFSTKDRALVAIRRRQLQKAKLTRRVRSANQALTRWQKIGFFRSVDGDITAELQVRGRSGEQIDA</sequence>
<dbReference type="EMBL" id="MPDM01000003">
    <property type="protein sequence ID" value="OKL49993.1"/>
    <property type="molecule type" value="Genomic_DNA"/>
</dbReference>
<keyword evidence="1" id="KW-1133">Transmembrane helix</keyword>
<name>A0A1Q5PR70_9ACTO</name>
<evidence type="ECO:0000313" key="3">
    <source>
        <dbReference type="Proteomes" id="UP000186465"/>
    </source>
</evidence>
<proteinExistence type="predicted"/>
<comment type="caution">
    <text evidence="2">The sequence shown here is derived from an EMBL/GenBank/DDBJ whole genome shotgun (WGS) entry which is preliminary data.</text>
</comment>
<protein>
    <submittedName>
        <fullName evidence="2">Uncharacterized protein</fullName>
    </submittedName>
</protein>
<dbReference type="STRING" id="156892.BM477_03615"/>
<keyword evidence="1" id="KW-0472">Membrane</keyword>
<keyword evidence="1" id="KW-0812">Transmembrane</keyword>